<protein>
    <submittedName>
        <fullName evidence="1">Uncharacterized protein</fullName>
    </submittedName>
</protein>
<reference evidence="1 2" key="1">
    <citation type="submission" date="2024-03" db="EMBL/GenBank/DDBJ databases">
        <title>Inconsistent identification of Apilactobacillus kunkeei-related strains obtained by well-developed overall genome related indices.</title>
        <authorList>
            <person name="Maeno S."/>
            <person name="Endo A."/>
        </authorList>
    </citation>
    <scope>NUCLEOTIDE SEQUENCE [LARGE SCALE GENOMIC DNA]</scope>
    <source>
        <strain evidence="1 2">20H-10</strain>
    </source>
</reference>
<comment type="caution">
    <text evidence="1">The sequence shown here is derived from an EMBL/GenBank/DDBJ whole genome shotgun (WGS) entry which is preliminary data.</text>
</comment>
<organism evidence="1 2">
    <name type="scientific">Apilactobacillus apinorum</name>
    <dbReference type="NCBI Taxonomy" id="1218495"/>
    <lineage>
        <taxon>Bacteria</taxon>
        <taxon>Bacillati</taxon>
        <taxon>Bacillota</taxon>
        <taxon>Bacilli</taxon>
        <taxon>Lactobacillales</taxon>
        <taxon>Lactobacillaceae</taxon>
        <taxon>Apilactobacillus</taxon>
    </lineage>
</organism>
<name>A0ABP9ZHA7_9LACO</name>
<gene>
    <name evidence="1" type="ORF">AP20H10_05410</name>
</gene>
<evidence type="ECO:0000313" key="1">
    <source>
        <dbReference type="EMBL" id="GAA6114178.1"/>
    </source>
</evidence>
<proteinExistence type="predicted"/>
<dbReference type="EMBL" id="BAABVV010000028">
    <property type="protein sequence ID" value="GAA6114178.1"/>
    <property type="molecule type" value="Genomic_DNA"/>
</dbReference>
<dbReference type="Proteomes" id="UP001438112">
    <property type="component" value="Unassembled WGS sequence"/>
</dbReference>
<dbReference type="RefSeq" id="WP_353317569.1">
    <property type="nucleotide sequence ID" value="NZ_BAABVV010000028.1"/>
</dbReference>
<evidence type="ECO:0000313" key="2">
    <source>
        <dbReference type="Proteomes" id="UP001438112"/>
    </source>
</evidence>
<accession>A0ABP9ZHA7</accession>
<sequence length="93" mass="11588">MYWTNERIMTYQAKIKGAWYVQKFQQYYQFDLRKPEDKIRMYRQLEPKTIKSYFDDLIDTYEEEYLKQLNNMSNDELLETLDALREDGYIDIM</sequence>
<keyword evidence="2" id="KW-1185">Reference proteome</keyword>